<dbReference type="EMBL" id="BMNH01000024">
    <property type="protein sequence ID" value="GGO78242.1"/>
    <property type="molecule type" value="Genomic_DNA"/>
</dbReference>
<evidence type="ECO:0000313" key="3">
    <source>
        <dbReference type="Proteomes" id="UP000646523"/>
    </source>
</evidence>
<organism evidence="2 3">
    <name type="scientific">Nonomuraea cavernae</name>
    <dbReference type="NCBI Taxonomy" id="2045107"/>
    <lineage>
        <taxon>Bacteria</taxon>
        <taxon>Bacillati</taxon>
        <taxon>Actinomycetota</taxon>
        <taxon>Actinomycetes</taxon>
        <taxon>Streptosporangiales</taxon>
        <taxon>Streptosporangiaceae</taxon>
        <taxon>Nonomuraea</taxon>
    </lineage>
</organism>
<dbReference type="NCBIfam" id="TIGR04186">
    <property type="entry name" value="GRASP_targ"/>
    <property type="match status" value="1"/>
</dbReference>
<evidence type="ECO:0000313" key="2">
    <source>
        <dbReference type="EMBL" id="GGO78242.1"/>
    </source>
</evidence>
<name>A0A918DPA6_9ACTN</name>
<protein>
    <recommendedName>
        <fullName evidence="4">ATP-grasp-modified RiPP</fullName>
    </recommendedName>
</protein>
<sequence length="82" mass="8610">MSTGEGLRVPWGLGRMTVSGLAEEPWYESVCLDPATQITRFYNADGEVLPIQMGQTVTMSKGGGGDGSSGSPEVADDSQNDN</sequence>
<reference evidence="2" key="2">
    <citation type="submission" date="2020-09" db="EMBL/GenBank/DDBJ databases">
        <authorList>
            <person name="Sun Q."/>
            <person name="Zhou Y."/>
        </authorList>
    </citation>
    <scope>NUCLEOTIDE SEQUENCE</scope>
    <source>
        <strain evidence="2">CGMCC 4.7368</strain>
    </source>
</reference>
<dbReference type="Proteomes" id="UP000646523">
    <property type="component" value="Unassembled WGS sequence"/>
</dbReference>
<comment type="caution">
    <text evidence="2">The sequence shown here is derived from an EMBL/GenBank/DDBJ whole genome shotgun (WGS) entry which is preliminary data.</text>
</comment>
<reference evidence="2" key="1">
    <citation type="journal article" date="2014" name="Int. J. Syst. Evol. Microbiol.">
        <title>Complete genome sequence of Corynebacterium casei LMG S-19264T (=DSM 44701T), isolated from a smear-ripened cheese.</title>
        <authorList>
            <consortium name="US DOE Joint Genome Institute (JGI-PGF)"/>
            <person name="Walter F."/>
            <person name="Albersmeier A."/>
            <person name="Kalinowski J."/>
            <person name="Ruckert C."/>
        </authorList>
    </citation>
    <scope>NUCLEOTIDE SEQUENCE</scope>
    <source>
        <strain evidence="2">CGMCC 4.7368</strain>
    </source>
</reference>
<dbReference type="RefSeq" id="WP_189127536.1">
    <property type="nucleotide sequence ID" value="NZ_BMNH01000024.1"/>
</dbReference>
<dbReference type="InterPro" id="IPR026496">
    <property type="entry name" value="GRASP_targ"/>
</dbReference>
<gene>
    <name evidence="2" type="ORF">GCM10012289_59790</name>
</gene>
<feature type="region of interest" description="Disordered" evidence="1">
    <location>
        <begin position="56"/>
        <end position="82"/>
    </location>
</feature>
<accession>A0A918DPA6</accession>
<dbReference type="AlphaFoldDB" id="A0A918DPA6"/>
<keyword evidence="3" id="KW-1185">Reference proteome</keyword>
<evidence type="ECO:0000256" key="1">
    <source>
        <dbReference type="SAM" id="MobiDB-lite"/>
    </source>
</evidence>
<evidence type="ECO:0008006" key="4">
    <source>
        <dbReference type="Google" id="ProtNLM"/>
    </source>
</evidence>
<proteinExistence type="predicted"/>